<dbReference type="NCBIfam" id="TIGR02586">
    <property type="entry name" value="cas5_cmx5_devS"/>
    <property type="match status" value="1"/>
</dbReference>
<dbReference type="EMBL" id="CP006694">
    <property type="protein sequence ID" value="EKT86645.2"/>
    <property type="molecule type" value="Genomic_DNA"/>
</dbReference>
<dbReference type="Pfam" id="PF09704">
    <property type="entry name" value="Cas_Cas5d"/>
    <property type="match status" value="1"/>
</dbReference>
<evidence type="ECO:0000313" key="2">
    <source>
        <dbReference type="EMBL" id="EKT86645.2"/>
    </source>
</evidence>
<evidence type="ECO:0000256" key="1">
    <source>
        <dbReference type="ARBA" id="ARBA00023118"/>
    </source>
</evidence>
<dbReference type="RefSeq" id="WP_080600572.1">
    <property type="nucleotide sequence ID" value="NZ_CP006694.1"/>
</dbReference>
<dbReference type="GeneID" id="29741150"/>
<dbReference type="InterPro" id="IPR021124">
    <property type="entry name" value="CRISPR-assoc_prot_Cas5"/>
</dbReference>
<name>K8YAH6_9LEPT</name>
<sequence length="212" mass="23765">MNNSICLFVSVPVACFRAPYARTYAESLPVPAPSTVYGMLLSLVGERDREKHSGTEIAIALLSEPERSTVLRKMWRIKSVGLGAGLGNNATPDYQELLTGTELLVWVRNGKDLNETSLKDKIKNAFEEPKNISRFGSLCLGESTHLVNDIRYAKDSDKKSFQLLKPAELGEISLPIWPDHVGSFKTKWQQFLMEDSQQFREITDAEFITISP</sequence>
<dbReference type="InterPro" id="IPR013415">
    <property type="entry name" value="Cas5_Cmx5_DevS"/>
</dbReference>
<organism evidence="2 3">
    <name type="scientific">Leptospira santarosai serovar Shermani str. LT 821</name>
    <dbReference type="NCBI Taxonomy" id="758847"/>
    <lineage>
        <taxon>Bacteria</taxon>
        <taxon>Pseudomonadati</taxon>
        <taxon>Spirochaetota</taxon>
        <taxon>Spirochaetia</taxon>
        <taxon>Leptospirales</taxon>
        <taxon>Leptospiraceae</taxon>
        <taxon>Leptospira</taxon>
    </lineage>
</organism>
<dbReference type="Proteomes" id="UP000035800">
    <property type="component" value="Chromosome I"/>
</dbReference>
<dbReference type="KEGG" id="lst:LSS_11545"/>
<keyword evidence="1" id="KW-0051">Antiviral defense</keyword>
<dbReference type="InterPro" id="IPR013422">
    <property type="entry name" value="CRISPR-assoc_prot_Cas5_N"/>
</dbReference>
<protein>
    <submittedName>
        <fullName evidence="2">Fruiting body developmental protein S</fullName>
    </submittedName>
</protein>
<dbReference type="GO" id="GO:0043571">
    <property type="term" value="P:maintenance of CRISPR repeat elements"/>
    <property type="evidence" value="ECO:0007669"/>
    <property type="project" value="InterPro"/>
</dbReference>
<dbReference type="GO" id="GO:0051607">
    <property type="term" value="P:defense response to virus"/>
    <property type="evidence" value="ECO:0007669"/>
    <property type="project" value="UniProtKB-KW"/>
</dbReference>
<gene>
    <name evidence="2" type="ORF">LSS_11545</name>
</gene>
<reference evidence="2 3" key="1">
    <citation type="journal article" date="2012" name="Gene">
        <title>Sequence of Leptospira santarosai serovar Shermani genome and prediction of virulence-associated genes.</title>
        <authorList>
            <person name="Chou L.F."/>
            <person name="Chen Y.T."/>
            <person name="Lu C.W."/>
            <person name="Ko Y.C."/>
            <person name="Tang C.Y."/>
            <person name="Pan M.J."/>
            <person name="Tian Y.C."/>
            <person name="Chiu C.H."/>
            <person name="Hung C.C."/>
            <person name="Yang C.W."/>
        </authorList>
    </citation>
    <scope>NUCLEOTIDE SEQUENCE [LARGE SCALE GENOMIC DNA]</scope>
    <source>
        <strain evidence="2">LT 821</strain>
    </source>
</reference>
<dbReference type="AlphaFoldDB" id="K8YAH6"/>
<dbReference type="STRING" id="758847.LSS_11545"/>
<proteinExistence type="predicted"/>
<dbReference type="NCBIfam" id="TIGR02593">
    <property type="entry name" value="CRISPR_cas5"/>
    <property type="match status" value="1"/>
</dbReference>
<accession>K8YAH6</accession>
<evidence type="ECO:0000313" key="3">
    <source>
        <dbReference type="Proteomes" id="UP000035800"/>
    </source>
</evidence>
<reference evidence="2 3" key="2">
    <citation type="journal article" date="2014" name="Emerg. Microbes Infect.">
        <title>Potential impact on kidney infection: a whole-genome analysis of Leptospira santarosai serovar Shermani.</title>
        <authorList>
            <person name="Chou L.F."/>
            <person name="Chen T.W."/>
            <person name="Ko Y.C."/>
            <person name="Pan M.J."/>
            <person name="Tian Y.C."/>
            <person name="Chiu C.H."/>
            <person name="Tang P."/>
            <person name="Hung C.C."/>
            <person name="Yang C.W."/>
        </authorList>
    </citation>
    <scope>NUCLEOTIDE SEQUENCE</scope>
    <source>
        <strain evidence="2 3">LT 821</strain>
    </source>
</reference>